<dbReference type="Pfam" id="PF00149">
    <property type="entry name" value="Metallophos"/>
    <property type="match status" value="1"/>
</dbReference>
<dbReference type="EMBL" id="CDMZ01005841">
    <property type="protein sequence ID" value="CUC10886.1"/>
    <property type="molecule type" value="Genomic_DNA"/>
</dbReference>
<dbReference type="EC" id="3.1.3.16" evidence="12"/>
<evidence type="ECO:0000256" key="2">
    <source>
        <dbReference type="ARBA" id="ARBA00001965"/>
    </source>
</evidence>
<dbReference type="AlphaFoldDB" id="A0A0K6SB74"/>
<dbReference type="InterPro" id="IPR041751">
    <property type="entry name" value="MPP_PP2B"/>
</dbReference>
<evidence type="ECO:0000256" key="12">
    <source>
        <dbReference type="RuleBase" id="RU004273"/>
    </source>
</evidence>
<evidence type="ECO:0000256" key="3">
    <source>
        <dbReference type="ARBA" id="ARBA00009905"/>
    </source>
</evidence>
<dbReference type="Gene3D" id="3.60.21.10">
    <property type="match status" value="2"/>
</dbReference>
<gene>
    <name evidence="15" type="ORF">Cvel_13260.t3.CR1</name>
</gene>
<accession>A0A0K6SB74</accession>
<organism evidence="15">
    <name type="scientific">Chromera velia CCMP2878</name>
    <dbReference type="NCBI Taxonomy" id="1169474"/>
    <lineage>
        <taxon>Eukaryota</taxon>
        <taxon>Sar</taxon>
        <taxon>Alveolata</taxon>
        <taxon>Colpodellida</taxon>
        <taxon>Chromeraceae</taxon>
        <taxon>Chromera</taxon>
    </lineage>
</organism>
<comment type="catalytic activity">
    <reaction evidence="10">
        <text>O-phospho-L-seryl-[protein] + H2O = L-seryl-[protein] + phosphate</text>
        <dbReference type="Rhea" id="RHEA:20629"/>
        <dbReference type="Rhea" id="RHEA-COMP:9863"/>
        <dbReference type="Rhea" id="RHEA-COMP:11604"/>
        <dbReference type="ChEBI" id="CHEBI:15377"/>
        <dbReference type="ChEBI" id="CHEBI:29999"/>
        <dbReference type="ChEBI" id="CHEBI:43474"/>
        <dbReference type="ChEBI" id="CHEBI:83421"/>
        <dbReference type="EC" id="3.1.3.16"/>
    </reaction>
</comment>
<evidence type="ECO:0000256" key="6">
    <source>
        <dbReference type="ARBA" id="ARBA00022833"/>
    </source>
</evidence>
<evidence type="ECO:0000256" key="10">
    <source>
        <dbReference type="ARBA" id="ARBA00047761"/>
    </source>
</evidence>
<dbReference type="InterPro" id="IPR006186">
    <property type="entry name" value="Ser/Thr-sp_prot-phosphatase"/>
</dbReference>
<comment type="cofactor">
    <cofactor evidence="1">
        <name>Zn(2+)</name>
        <dbReference type="ChEBI" id="CHEBI:29105"/>
    </cofactor>
</comment>
<feature type="domain" description="Serine/threonine specific protein phosphatases" evidence="14">
    <location>
        <begin position="151"/>
        <end position="156"/>
    </location>
</feature>
<feature type="region of interest" description="Disordered" evidence="13">
    <location>
        <begin position="1"/>
        <end position="24"/>
    </location>
</feature>
<dbReference type="GO" id="GO:0046872">
    <property type="term" value="F:metal ion binding"/>
    <property type="evidence" value="ECO:0007669"/>
    <property type="project" value="UniProtKB-KW"/>
</dbReference>
<dbReference type="SUPFAM" id="SSF56300">
    <property type="entry name" value="Metallo-dependent phosphatases"/>
    <property type="match status" value="2"/>
</dbReference>
<evidence type="ECO:0000256" key="9">
    <source>
        <dbReference type="ARBA" id="ARBA00023004"/>
    </source>
</evidence>
<dbReference type="InterPro" id="IPR029052">
    <property type="entry name" value="Metallo-depent_PP-like"/>
</dbReference>
<keyword evidence="7" id="KW-0112">Calmodulin-binding</keyword>
<evidence type="ECO:0000256" key="11">
    <source>
        <dbReference type="ARBA" id="ARBA00048336"/>
    </source>
</evidence>
<dbReference type="PANTHER" id="PTHR45673">
    <property type="entry name" value="SERINE/THREONINE-PROTEIN PHOSPHATASE 2B CATALYTIC SUBUNIT 1-RELATED"/>
    <property type="match status" value="1"/>
</dbReference>
<keyword evidence="9" id="KW-0408">Iron</keyword>
<dbReference type="GO" id="GO:0033192">
    <property type="term" value="F:calmodulin-dependent protein phosphatase activity"/>
    <property type="evidence" value="ECO:0007669"/>
    <property type="project" value="InterPro"/>
</dbReference>
<keyword evidence="6" id="KW-0862">Zinc</keyword>
<comment type="catalytic activity">
    <reaction evidence="11 12">
        <text>O-phospho-L-threonyl-[protein] + H2O = L-threonyl-[protein] + phosphate</text>
        <dbReference type="Rhea" id="RHEA:47004"/>
        <dbReference type="Rhea" id="RHEA-COMP:11060"/>
        <dbReference type="Rhea" id="RHEA-COMP:11605"/>
        <dbReference type="ChEBI" id="CHEBI:15377"/>
        <dbReference type="ChEBI" id="CHEBI:30013"/>
        <dbReference type="ChEBI" id="CHEBI:43474"/>
        <dbReference type="ChEBI" id="CHEBI:61977"/>
        <dbReference type="EC" id="3.1.3.16"/>
    </reaction>
</comment>
<keyword evidence="8" id="KW-0904">Protein phosphatase</keyword>
<feature type="region of interest" description="Disordered" evidence="13">
    <location>
        <begin position="537"/>
        <end position="562"/>
    </location>
</feature>
<evidence type="ECO:0000256" key="8">
    <source>
        <dbReference type="ARBA" id="ARBA00022912"/>
    </source>
</evidence>
<reference evidence="15" key="1">
    <citation type="submission" date="2014-11" db="EMBL/GenBank/DDBJ databases">
        <title>Molecular phylogeny of cliff fern family Woodsiaceae with morphological implications.</title>
        <authorList>
            <person name="Shao Y.-Z."/>
            <person name="Wei R."/>
            <person name="Zhang X.-C."/>
        </authorList>
    </citation>
    <scope>NUCLEOTIDE SEQUENCE</scope>
</reference>
<evidence type="ECO:0000256" key="13">
    <source>
        <dbReference type="SAM" id="MobiDB-lite"/>
    </source>
</evidence>
<dbReference type="GO" id="GO:0097720">
    <property type="term" value="P:calcineurin-mediated signaling"/>
    <property type="evidence" value="ECO:0007669"/>
    <property type="project" value="InterPro"/>
</dbReference>
<evidence type="ECO:0000256" key="7">
    <source>
        <dbReference type="ARBA" id="ARBA00022860"/>
    </source>
</evidence>
<evidence type="ECO:0000256" key="5">
    <source>
        <dbReference type="ARBA" id="ARBA00022801"/>
    </source>
</evidence>
<comment type="similarity">
    <text evidence="3">Belongs to the PPP phosphatase family. PP-2B subfamily.</text>
</comment>
<sequence length="562" mass="63652">MSADKIPQMPPMPDPRGDRVVKDFDGPPVEFLSDQLLYPGGSPSPDWKVLRQHLIREGRLSQQQVLLLLKKATDVVQSEPNMIRVKDPVTVVGDIHGQFYDLVRLLELGGDPDEAQYIFLGDYVDRGSYSIEVVLLIIAIKLNRPKNIYMLRGNHECRQMTAYFNFKDECEHKYDEDVYCAFMEFFDCLPVSALVNGKFLGLHGGLSPELVKPADIANVNRFQEPPKSGLLCDMLWSDPVDEEKEDKVKAAGKELFVPNDARGCSFFFGFDAAKGFLDKNSLLSVIRAHEAQLEGYKMHTVNTKTGFPTVITIFSAPNYCDCYNNKGAVLKFENNTLNIQQFNFSPHPYHLPNFMDVFMWSLPFVSEKGQSNNTLNIQQFNFSPHPYHLPNFMDVFMWSLPFVSEKVVEMLYHIMQPAAASDDDADDVVLPVEITSQMGKMIAPSGPLNKSGIEPDTEESLAEKMRKRKEELRNKVKTVSRMMKMFKTLRQENELIVQLKGQTPGHRIPMGALIEGRRGLESEMDLFNNLKKVDVKNEGRPEGFEGPATPTRRGQQGLGVKK</sequence>
<keyword evidence="4" id="KW-0479">Metal-binding</keyword>
<dbReference type="SMART" id="SM00156">
    <property type="entry name" value="PP2Ac"/>
    <property type="match status" value="1"/>
</dbReference>
<evidence type="ECO:0000256" key="1">
    <source>
        <dbReference type="ARBA" id="ARBA00001947"/>
    </source>
</evidence>
<dbReference type="PROSITE" id="PS00125">
    <property type="entry name" value="SER_THR_PHOSPHATASE"/>
    <property type="match status" value="1"/>
</dbReference>
<dbReference type="CDD" id="cd07416">
    <property type="entry name" value="MPP_PP2B"/>
    <property type="match status" value="1"/>
</dbReference>
<keyword evidence="5 12" id="KW-0378">Hydrolase</keyword>
<dbReference type="GO" id="GO:0005516">
    <property type="term" value="F:calmodulin binding"/>
    <property type="evidence" value="ECO:0007669"/>
    <property type="project" value="UniProtKB-KW"/>
</dbReference>
<protein>
    <recommendedName>
        <fullName evidence="12">Serine/threonine-protein phosphatase</fullName>
        <ecNumber evidence="12">3.1.3.16</ecNumber>
    </recommendedName>
</protein>
<dbReference type="InterPro" id="IPR043360">
    <property type="entry name" value="PP2B"/>
</dbReference>
<name>A0A0K6SB74_9ALVE</name>
<dbReference type="VEuPathDB" id="CryptoDB:Cvel_13260"/>
<evidence type="ECO:0000259" key="14">
    <source>
        <dbReference type="PROSITE" id="PS00125"/>
    </source>
</evidence>
<dbReference type="InterPro" id="IPR004843">
    <property type="entry name" value="Calcineurin-like_PHP"/>
</dbReference>
<comment type="cofactor">
    <cofactor evidence="2">
        <name>Fe(3+)</name>
        <dbReference type="ChEBI" id="CHEBI:29034"/>
    </cofactor>
</comment>
<dbReference type="PhylomeDB" id="A0A0K6SB74"/>
<proteinExistence type="inferred from homology"/>
<evidence type="ECO:0000313" key="15">
    <source>
        <dbReference type="EMBL" id="CUC10886.1"/>
    </source>
</evidence>
<feature type="compositionally biased region" description="Basic and acidic residues" evidence="13">
    <location>
        <begin position="15"/>
        <end position="24"/>
    </location>
</feature>
<evidence type="ECO:0000256" key="4">
    <source>
        <dbReference type="ARBA" id="ARBA00022723"/>
    </source>
</evidence>
<dbReference type="PRINTS" id="PR00114">
    <property type="entry name" value="STPHPHTASE"/>
</dbReference>